<dbReference type="InterPro" id="IPR001667">
    <property type="entry name" value="DDH_dom"/>
</dbReference>
<protein>
    <recommendedName>
        <fullName evidence="2">Single-stranded-DNA-specific exonuclease RecJ</fullName>
    </recommendedName>
</protein>
<dbReference type="GO" id="GO:0006310">
    <property type="term" value="P:DNA recombination"/>
    <property type="evidence" value="ECO:0007669"/>
    <property type="project" value="InterPro"/>
</dbReference>
<dbReference type="EMBL" id="CYXO01000014">
    <property type="protein sequence ID" value="CUN16115.1"/>
    <property type="molecule type" value="Genomic_DNA"/>
</dbReference>
<dbReference type="Pfam" id="PF02272">
    <property type="entry name" value="DHHA1"/>
    <property type="match status" value="1"/>
</dbReference>
<reference evidence="11" key="4">
    <citation type="submission" date="2020-02" db="EMBL/GenBank/DDBJ databases">
        <authorList>
            <person name="Littmann E."/>
            <person name="Sorbara M."/>
        </authorList>
    </citation>
    <scope>NUCLEOTIDE SEQUENCE</scope>
    <source>
        <strain evidence="11">MSK.10.16</strain>
    </source>
</reference>
<evidence type="ECO:0000259" key="6">
    <source>
        <dbReference type="Pfam" id="PF01368"/>
    </source>
</evidence>
<dbReference type="EMBL" id="JAAIOD010000016">
    <property type="protein sequence ID" value="NSE58747.1"/>
    <property type="molecule type" value="Genomic_DNA"/>
</dbReference>
<feature type="domain" description="DHHA1" evidence="7">
    <location>
        <begin position="354"/>
        <end position="446"/>
    </location>
</feature>
<dbReference type="GeneID" id="93136446"/>
<name>A0A173UQ40_9FIRM</name>
<dbReference type="PANTHER" id="PTHR30255">
    <property type="entry name" value="SINGLE-STRANDED-DNA-SPECIFIC EXONUCLEASE RECJ"/>
    <property type="match status" value="1"/>
</dbReference>
<dbReference type="GO" id="GO:0008409">
    <property type="term" value="F:5'-3' exonuclease activity"/>
    <property type="evidence" value="ECO:0007669"/>
    <property type="project" value="InterPro"/>
</dbReference>
<reference evidence="10 13" key="2">
    <citation type="journal article" date="2019" name="Nat. Med.">
        <title>A library of human gut bacterial isolates paired with longitudinal multiomics data enables mechanistic microbiome research.</title>
        <authorList>
            <person name="Poyet M."/>
            <person name="Groussin M."/>
            <person name="Gibbons S.M."/>
            <person name="Avila-Pacheco J."/>
            <person name="Jiang X."/>
            <person name="Kearney S.M."/>
            <person name="Perrotta A.R."/>
            <person name="Berdy B."/>
            <person name="Zhao S."/>
            <person name="Lieberman T.D."/>
            <person name="Swanson P.K."/>
            <person name="Smith M."/>
            <person name="Roesemann S."/>
            <person name="Alexander J.E."/>
            <person name="Rich S.A."/>
            <person name="Livny J."/>
            <person name="Vlamakis H."/>
            <person name="Clish C."/>
            <person name="Bullock K."/>
            <person name="Deik A."/>
            <person name="Scott J."/>
            <person name="Pierce K.A."/>
            <person name="Xavier R.J."/>
            <person name="Alm E.J."/>
        </authorList>
    </citation>
    <scope>NUCLEOTIDE SEQUENCE [LARGE SCALE GENOMIC DNA]</scope>
    <source>
        <strain evidence="10 13">BIOML-A6</strain>
    </source>
</reference>
<dbReference type="AlphaFoldDB" id="A0A173UQ40"/>
<keyword evidence="3" id="KW-0540">Nuclease</keyword>
<comment type="similarity">
    <text evidence="1">Belongs to the RecJ family.</text>
</comment>
<dbReference type="PANTHER" id="PTHR30255:SF2">
    <property type="entry name" value="SINGLE-STRANDED-DNA-SPECIFIC EXONUCLEASE RECJ"/>
    <property type="match status" value="1"/>
</dbReference>
<dbReference type="Gene3D" id="3.10.310.30">
    <property type="match status" value="1"/>
</dbReference>
<organism evidence="9 12">
    <name type="scientific">Dorea longicatena</name>
    <dbReference type="NCBI Taxonomy" id="88431"/>
    <lineage>
        <taxon>Bacteria</taxon>
        <taxon>Bacillati</taxon>
        <taxon>Bacillota</taxon>
        <taxon>Clostridia</taxon>
        <taxon>Lachnospirales</taxon>
        <taxon>Lachnospiraceae</taxon>
        <taxon>Dorea</taxon>
    </lineage>
</organism>
<evidence type="ECO:0000313" key="13">
    <source>
        <dbReference type="Proteomes" id="UP000472916"/>
    </source>
</evidence>
<dbReference type="NCBIfam" id="TIGR00644">
    <property type="entry name" value="recJ"/>
    <property type="match status" value="1"/>
</dbReference>
<dbReference type="EMBL" id="WWSC01000007">
    <property type="protein sequence ID" value="MZK41604.1"/>
    <property type="molecule type" value="Genomic_DNA"/>
</dbReference>
<dbReference type="InterPro" id="IPR041122">
    <property type="entry name" value="RecJ_OB"/>
</dbReference>
<keyword evidence="4 9" id="KW-0378">Hydrolase</keyword>
<reference evidence="9 12" key="1">
    <citation type="submission" date="2015-09" db="EMBL/GenBank/DDBJ databases">
        <authorList>
            <consortium name="Pathogen Informatics"/>
        </authorList>
    </citation>
    <scope>NUCLEOTIDE SEQUENCE [LARGE SCALE GENOMIC DNA]</scope>
    <source>
        <strain evidence="9 12">2789STDY5834961</strain>
    </source>
</reference>
<dbReference type="Proteomes" id="UP000724058">
    <property type="component" value="Unassembled WGS sequence"/>
</dbReference>
<dbReference type="SUPFAM" id="SSF64182">
    <property type="entry name" value="DHH phosphoesterases"/>
    <property type="match status" value="1"/>
</dbReference>
<dbReference type="Gene3D" id="3.90.1640.30">
    <property type="match status" value="1"/>
</dbReference>
<dbReference type="GO" id="GO:0006281">
    <property type="term" value="P:DNA repair"/>
    <property type="evidence" value="ECO:0007669"/>
    <property type="project" value="InterPro"/>
</dbReference>
<evidence type="ECO:0000313" key="10">
    <source>
        <dbReference type="EMBL" id="MZK41604.1"/>
    </source>
</evidence>
<evidence type="ECO:0000256" key="1">
    <source>
        <dbReference type="ARBA" id="ARBA00005915"/>
    </source>
</evidence>
<dbReference type="Proteomes" id="UP000472916">
    <property type="component" value="Unassembled WGS sequence"/>
</dbReference>
<feature type="domain" description="DDH" evidence="6">
    <location>
        <begin position="77"/>
        <end position="234"/>
    </location>
</feature>
<evidence type="ECO:0000256" key="2">
    <source>
        <dbReference type="ARBA" id="ARBA00019841"/>
    </source>
</evidence>
<evidence type="ECO:0000259" key="7">
    <source>
        <dbReference type="Pfam" id="PF02272"/>
    </source>
</evidence>
<proteinExistence type="inferred from homology"/>
<sequence length="586" mass="65566">MERWVLLRKGADFEAIGKKYQISPRLACLIRNRDVIGEEAIERYLNGTISDLYDGMLMKDADKAIDILKEKIAEEKKIRVIGDYDIDGVNATYILLEGLERLGAYVDSDIPDRIGDGYGLNRHLIDRAYDAGIDTIITCDNGIAAANEIAYGKELGMTIIVTDHHEIPFDEIDGEKIYRLPPADAVIDPKQKDCVYPFKGLCGAAVAYKLMEALWESMGKDSTDLDDLIENVAIATVGDVMDLEDENRIFVKEGLQMLKRTKNPGLKALIECTGIDKESLNSYHIGFVLGPCINASGRLDTAKRALKLLRVRTQKEADILAGDLKALNDSRKDMTEEAVKLAKEQVETTDLSDDRVLVIYLPDCHESLAGIVAGRIRECYYKPVFVLTDAEDGAKGSGRSIDGYHMYEELNKCKDILTKFGGHRLAAGLSLEKENIAEFRRRLNENCTLTEEEMKEKVTIDMEMPFLCVTEELVKELELLEPFGKGNTKPIFAARGVTLLGARILGKNRNVLKIKAQDANGSVIEAMLFQNVEGFLKNMEETYGRMEVDALLQGRGGHIKIAVTYYPDINEYMGKRTPQIVITHYR</sequence>
<evidence type="ECO:0000256" key="5">
    <source>
        <dbReference type="ARBA" id="ARBA00022839"/>
    </source>
</evidence>
<accession>A0A173UQ40</accession>
<keyword evidence="5 9" id="KW-0269">Exonuclease</keyword>
<dbReference type="Proteomes" id="UP000095597">
    <property type="component" value="Unassembled WGS sequence"/>
</dbReference>
<dbReference type="RefSeq" id="WP_006427081.1">
    <property type="nucleotide sequence ID" value="NZ_CAXVIO010000001.1"/>
</dbReference>
<dbReference type="InterPro" id="IPR003156">
    <property type="entry name" value="DHHA1_dom"/>
</dbReference>
<dbReference type="InterPro" id="IPR004610">
    <property type="entry name" value="RecJ"/>
</dbReference>
<evidence type="ECO:0000313" key="11">
    <source>
        <dbReference type="EMBL" id="NSE58747.1"/>
    </source>
</evidence>
<dbReference type="InterPro" id="IPR038763">
    <property type="entry name" value="DHH_sf"/>
</dbReference>
<dbReference type="OrthoDB" id="9809852at2"/>
<dbReference type="GO" id="GO:0003676">
    <property type="term" value="F:nucleic acid binding"/>
    <property type="evidence" value="ECO:0007669"/>
    <property type="project" value="InterPro"/>
</dbReference>
<evidence type="ECO:0000313" key="12">
    <source>
        <dbReference type="Proteomes" id="UP000095597"/>
    </source>
</evidence>
<reference evidence="11" key="3">
    <citation type="journal article" date="2020" name="Cell Host Microbe">
        <title>Functional and Genomic Variation between Human-Derived Isolates of Lachnospiraceae Reveals Inter- and Intra-Species Diversity.</title>
        <authorList>
            <person name="Sorbara M.T."/>
            <person name="Littmann E.R."/>
            <person name="Fontana E."/>
            <person name="Moody T.U."/>
            <person name="Kohout C.E."/>
            <person name="Gjonbalaj M."/>
            <person name="Eaton V."/>
            <person name="Seok R."/>
            <person name="Leiner I.M."/>
            <person name="Pamer E.G."/>
        </authorList>
    </citation>
    <scope>NUCLEOTIDE SEQUENCE</scope>
    <source>
        <strain evidence="11">MSK.10.16</strain>
    </source>
</reference>
<gene>
    <name evidence="9" type="primary">recJ</name>
    <name evidence="9" type="ORF">ERS852573_02208</name>
    <name evidence="11" type="ORF">G4332_11690</name>
    <name evidence="10" type="ORF">GT528_07740</name>
</gene>
<dbReference type="Pfam" id="PF01368">
    <property type="entry name" value="DHH"/>
    <property type="match status" value="1"/>
</dbReference>
<evidence type="ECO:0000313" key="9">
    <source>
        <dbReference type="EMBL" id="CUN16115.1"/>
    </source>
</evidence>
<evidence type="ECO:0000256" key="4">
    <source>
        <dbReference type="ARBA" id="ARBA00022801"/>
    </source>
</evidence>
<evidence type="ECO:0000256" key="3">
    <source>
        <dbReference type="ARBA" id="ARBA00022722"/>
    </source>
</evidence>
<evidence type="ECO:0000259" key="8">
    <source>
        <dbReference type="Pfam" id="PF17768"/>
    </source>
</evidence>
<dbReference type="Pfam" id="PF17768">
    <property type="entry name" value="RecJ_OB"/>
    <property type="match status" value="1"/>
</dbReference>
<dbReference type="InterPro" id="IPR051673">
    <property type="entry name" value="SSDNA_exonuclease_RecJ"/>
</dbReference>
<feature type="domain" description="RecJ OB" evidence="8">
    <location>
        <begin position="460"/>
        <end position="583"/>
    </location>
</feature>